<name>A0A7K3U7V6_9HYPH</name>
<dbReference type="PANTHER" id="PTHR43790">
    <property type="entry name" value="CARBOHYDRATE TRANSPORT ATP-BINDING PROTEIN MG119-RELATED"/>
    <property type="match status" value="1"/>
</dbReference>
<evidence type="ECO:0000256" key="10">
    <source>
        <dbReference type="ARBA" id="ARBA00023136"/>
    </source>
</evidence>
<evidence type="ECO:0000256" key="3">
    <source>
        <dbReference type="ARBA" id="ARBA00022448"/>
    </source>
</evidence>
<dbReference type="Gene3D" id="3.40.50.300">
    <property type="entry name" value="P-loop containing nucleotide triphosphate hydrolases"/>
    <property type="match status" value="2"/>
</dbReference>
<evidence type="ECO:0000256" key="4">
    <source>
        <dbReference type="ARBA" id="ARBA00022475"/>
    </source>
</evidence>
<keyword evidence="4" id="KW-1003">Cell membrane</keyword>
<comment type="similarity">
    <text evidence="2">Belongs to the ABC transporter superfamily.</text>
</comment>
<dbReference type="GO" id="GO:0005886">
    <property type="term" value="C:plasma membrane"/>
    <property type="evidence" value="ECO:0007669"/>
    <property type="project" value="UniProtKB-SubCell"/>
</dbReference>
<dbReference type="SMART" id="SM00382">
    <property type="entry name" value="AAA"/>
    <property type="match status" value="2"/>
</dbReference>
<dbReference type="Pfam" id="PF00005">
    <property type="entry name" value="ABC_tran"/>
    <property type="match status" value="2"/>
</dbReference>
<evidence type="ECO:0000259" key="11">
    <source>
        <dbReference type="PROSITE" id="PS50893"/>
    </source>
</evidence>
<dbReference type="InterPro" id="IPR003593">
    <property type="entry name" value="AAA+_ATPase"/>
</dbReference>
<keyword evidence="7" id="KW-0547">Nucleotide-binding</keyword>
<evidence type="ECO:0000256" key="2">
    <source>
        <dbReference type="ARBA" id="ARBA00005417"/>
    </source>
</evidence>
<dbReference type="EMBL" id="WUFT01000002">
    <property type="protein sequence ID" value="NEJ69772.1"/>
    <property type="molecule type" value="Genomic_DNA"/>
</dbReference>
<keyword evidence="9" id="KW-1278">Translocase</keyword>
<dbReference type="AlphaFoldDB" id="A0A7K3U7V6"/>
<evidence type="ECO:0000256" key="5">
    <source>
        <dbReference type="ARBA" id="ARBA00022597"/>
    </source>
</evidence>
<dbReference type="InterPro" id="IPR050107">
    <property type="entry name" value="ABC_carbohydrate_import_ATPase"/>
</dbReference>
<keyword evidence="8 12" id="KW-0067">ATP-binding</keyword>
<evidence type="ECO:0000256" key="6">
    <source>
        <dbReference type="ARBA" id="ARBA00022737"/>
    </source>
</evidence>
<dbReference type="InterPro" id="IPR003439">
    <property type="entry name" value="ABC_transporter-like_ATP-bd"/>
</dbReference>
<dbReference type="PROSITE" id="PS00211">
    <property type="entry name" value="ABC_TRANSPORTER_1"/>
    <property type="match status" value="1"/>
</dbReference>
<dbReference type="CDD" id="cd03215">
    <property type="entry name" value="ABC_Carb_Monos_II"/>
    <property type="match status" value="1"/>
</dbReference>
<gene>
    <name evidence="12" type="ORF">GR197_04360</name>
</gene>
<feature type="domain" description="ABC transporter" evidence="11">
    <location>
        <begin position="255"/>
        <end position="500"/>
    </location>
</feature>
<dbReference type="PROSITE" id="PS50893">
    <property type="entry name" value="ABC_TRANSPORTER_2"/>
    <property type="match status" value="2"/>
</dbReference>
<keyword evidence="3" id="KW-0813">Transport</keyword>
<dbReference type="GO" id="GO:0016887">
    <property type="term" value="F:ATP hydrolysis activity"/>
    <property type="evidence" value="ECO:0007669"/>
    <property type="project" value="InterPro"/>
</dbReference>
<organism evidence="12 13">
    <name type="scientific">Rhizobium phaseoli</name>
    <dbReference type="NCBI Taxonomy" id="396"/>
    <lineage>
        <taxon>Bacteria</taxon>
        <taxon>Pseudomonadati</taxon>
        <taxon>Pseudomonadota</taxon>
        <taxon>Alphaproteobacteria</taxon>
        <taxon>Hyphomicrobiales</taxon>
        <taxon>Rhizobiaceae</taxon>
        <taxon>Rhizobium/Agrobacterium group</taxon>
        <taxon>Rhizobium</taxon>
    </lineage>
</organism>
<proteinExistence type="inferred from homology"/>
<dbReference type="RefSeq" id="WP_164007240.1">
    <property type="nucleotide sequence ID" value="NZ_WUFT01000002.1"/>
</dbReference>
<comment type="caution">
    <text evidence="12">The sequence shown here is derived from an EMBL/GenBank/DDBJ whole genome shotgun (WGS) entry which is preliminary data.</text>
</comment>
<evidence type="ECO:0000313" key="12">
    <source>
        <dbReference type="EMBL" id="NEJ69772.1"/>
    </source>
</evidence>
<keyword evidence="6" id="KW-0677">Repeat</keyword>
<evidence type="ECO:0000256" key="9">
    <source>
        <dbReference type="ARBA" id="ARBA00022967"/>
    </source>
</evidence>
<protein>
    <submittedName>
        <fullName evidence="12">ATP-binding cassette domain-containing protein</fullName>
    </submittedName>
</protein>
<comment type="subcellular location">
    <subcellularLocation>
        <location evidence="1">Cell membrane</location>
        <topology evidence="1">Peripheral membrane protein</topology>
    </subcellularLocation>
</comment>
<dbReference type="SUPFAM" id="SSF52540">
    <property type="entry name" value="P-loop containing nucleoside triphosphate hydrolases"/>
    <property type="match status" value="2"/>
</dbReference>
<dbReference type="FunFam" id="3.40.50.300:FF:000127">
    <property type="entry name" value="Ribose import ATP-binding protein RbsA"/>
    <property type="match status" value="1"/>
</dbReference>
<evidence type="ECO:0000256" key="7">
    <source>
        <dbReference type="ARBA" id="ARBA00022741"/>
    </source>
</evidence>
<evidence type="ECO:0000313" key="13">
    <source>
        <dbReference type="Proteomes" id="UP000471753"/>
    </source>
</evidence>
<accession>A0A7K3U7V6</accession>
<dbReference type="PANTHER" id="PTHR43790:SF3">
    <property type="entry name" value="D-ALLOSE IMPORT ATP-BINDING PROTEIN ALSA-RELATED"/>
    <property type="match status" value="1"/>
</dbReference>
<dbReference type="GO" id="GO:0005524">
    <property type="term" value="F:ATP binding"/>
    <property type="evidence" value="ECO:0007669"/>
    <property type="project" value="UniProtKB-KW"/>
</dbReference>
<dbReference type="InterPro" id="IPR017871">
    <property type="entry name" value="ABC_transporter-like_CS"/>
</dbReference>
<evidence type="ECO:0000256" key="8">
    <source>
        <dbReference type="ARBA" id="ARBA00022840"/>
    </source>
</evidence>
<evidence type="ECO:0000256" key="1">
    <source>
        <dbReference type="ARBA" id="ARBA00004202"/>
    </source>
</evidence>
<reference evidence="12 13" key="1">
    <citation type="submission" date="2019-12" db="EMBL/GenBank/DDBJ databases">
        <title>Rhizobium genotypes associated with high levels of biological nitrogen fixation by grain legumes in a temperate-maritime cropping system.</title>
        <authorList>
            <person name="Maluk M."/>
            <person name="Francesc Ferrando Molina F."/>
            <person name="Lopez Del Egido L."/>
            <person name="Lafos M."/>
            <person name="Langarica-Fuentes A."/>
            <person name="Gebre Yohannes G."/>
            <person name="Young M.W."/>
            <person name="Martin P."/>
            <person name="Gantlett R."/>
            <person name="Kenicer G."/>
            <person name="Hawes C."/>
            <person name="Begg G.S."/>
            <person name="Quilliam R.S."/>
            <person name="Squire G.R."/>
            <person name="Poole P.S."/>
            <person name="Young P.W."/>
            <person name="Iannetta P.M."/>
            <person name="James E.K."/>
        </authorList>
    </citation>
    <scope>NUCLEOTIDE SEQUENCE [LARGE SCALE GENOMIC DNA]</scope>
    <source>
        <strain evidence="12 13">JHI366</strain>
    </source>
</reference>
<feature type="domain" description="ABC transporter" evidence="11">
    <location>
        <begin position="7"/>
        <end position="242"/>
    </location>
</feature>
<keyword evidence="5" id="KW-0762">Sugar transport</keyword>
<dbReference type="CDD" id="cd03216">
    <property type="entry name" value="ABC_Carb_Monos_I"/>
    <property type="match status" value="1"/>
</dbReference>
<keyword evidence="10" id="KW-0472">Membrane</keyword>
<sequence>MASVPVLEIRNVSKHFGAVKALTEVCFSLERGEVHALCGENGAGKSTLMNIIAGVLQPTEGEVVVDGVPVTVTSPAVAQTLGLGLVHQEIALCPDATVAENMFMAATNRRRSPFMNYRRLERDAQVVMNRLAPIDVRRKVGDLSISSQQLVEIAKALTLECRVLIFDEPTAALTESEAQVLFGIIRDLKAEGISIIYISHRMAEIFSLCDRVTVFRDGRYVSTEKVADVTPDDVVRRMVGREITQLYPEKQAPAERTGETILSVRNLGDGSRFAHVSFDLRKGEILGLGGLIGSGRTEIAEGICGLRPVIAGKVELHGQRLRTRSYAQAVQAGVVYLSEDRKGSGIFLDLSIAQNIAVLDLKSLTGPLGLLNSKAETDRARDLVRRLGVRMGGIDMPVSSLSGGNQQKVAIAKQLAVNPKVILMDEPTRGIDVGAKSEIHRLLRDLARSGIGIVVISSELPELLGLCDRVLVIHEGRVAGQVEGEAMTEEEIMRLASGIGGHDGSRASEHAA</sequence>
<dbReference type="InterPro" id="IPR027417">
    <property type="entry name" value="P-loop_NTPase"/>
</dbReference>
<dbReference type="Proteomes" id="UP000471753">
    <property type="component" value="Unassembled WGS sequence"/>
</dbReference>